<proteinExistence type="predicted"/>
<evidence type="ECO:0000313" key="3">
    <source>
        <dbReference type="Proteomes" id="UP000014523"/>
    </source>
</evidence>
<dbReference type="Pfam" id="PF10045">
    <property type="entry name" value="DUF2280"/>
    <property type="match status" value="1"/>
</dbReference>
<comment type="caution">
    <text evidence="2">The sequence shown here is derived from an EMBL/GenBank/DDBJ whole genome shotgun (WGS) entry which is preliminary data.</text>
</comment>
<keyword evidence="3" id="KW-1185">Reference proteome</keyword>
<evidence type="ECO:0000313" key="2">
    <source>
        <dbReference type="EMBL" id="EPF72564.1"/>
    </source>
</evidence>
<dbReference type="InterPro" id="IPR018738">
    <property type="entry name" value="DUF2280"/>
</dbReference>
<protein>
    <recommendedName>
        <fullName evidence="4">DUF2280 domain-containing protein</fullName>
    </recommendedName>
</protein>
<evidence type="ECO:0000256" key="1">
    <source>
        <dbReference type="SAM" id="MobiDB-lite"/>
    </source>
</evidence>
<sequence length="185" mass="21338">MAKLKKAEQLYIVRSLAQFMTPTEVVKDIKEKFNIDVSPQQVEAYDPNKVAGRDLRKEFRDVFEATRKEYLEQPLSKISGANDIVQLKILNDLLWSKKNNVKFTLQIVEQMQKIMKGFYDKKGGQPTKGSGDEAGQTKADVELEIKKLELQKLQREVNPPEHRPPDEDYKIVLNPDEEIPNEPIL</sequence>
<gene>
    <name evidence="2" type="ORF">F957_03700</name>
</gene>
<feature type="compositionally biased region" description="Basic and acidic residues" evidence="1">
    <location>
        <begin position="153"/>
        <end position="170"/>
    </location>
</feature>
<dbReference type="RefSeq" id="WP_016543000.1">
    <property type="nucleotide sequence ID" value="NZ_ASQH01000024.1"/>
</dbReference>
<dbReference type="EMBL" id="ATGG01000049">
    <property type="protein sequence ID" value="EPF72564.1"/>
    <property type="molecule type" value="Genomic_DNA"/>
</dbReference>
<dbReference type="AlphaFoldDB" id="A0A829HCP4"/>
<reference evidence="2 3" key="1">
    <citation type="submission" date="2013-06" db="EMBL/GenBank/DDBJ databases">
        <title>The Genome Sequence of Acinetobacter gyllenbergii CIP 110306.</title>
        <authorList>
            <consortium name="The Broad Institute Genome Sequencing Platform"/>
            <consortium name="The Broad Institute Genome Sequencing Center for Infectious Disease"/>
            <person name="Cerqueira G."/>
            <person name="Feldgarden M."/>
            <person name="Courvalin P."/>
            <person name="Perichon B."/>
            <person name="Grillot-Courvalin C."/>
            <person name="Clermont D."/>
            <person name="Rocha E."/>
            <person name="Yoon E.-J."/>
            <person name="Nemec A."/>
            <person name="Young S.K."/>
            <person name="Zeng Q."/>
            <person name="Gargeya S."/>
            <person name="Fitzgerald M."/>
            <person name="Abouelleil A."/>
            <person name="Alvarado L."/>
            <person name="Berlin A.M."/>
            <person name="Chapman S.B."/>
            <person name="Dewar J."/>
            <person name="Goldberg J."/>
            <person name="Griggs A."/>
            <person name="Gujja S."/>
            <person name="Hansen M."/>
            <person name="Howarth C."/>
            <person name="Imamovic A."/>
            <person name="Larimer J."/>
            <person name="McCowan C."/>
            <person name="Murphy C."/>
            <person name="Pearson M."/>
            <person name="Priest M."/>
            <person name="Roberts A."/>
            <person name="Saif S."/>
            <person name="Shea T."/>
            <person name="Sykes S."/>
            <person name="Wortman J."/>
            <person name="Nusbaum C."/>
            <person name="Birren B."/>
        </authorList>
    </citation>
    <scope>NUCLEOTIDE SEQUENCE [LARGE SCALE GENOMIC DNA]</scope>
    <source>
        <strain evidence="2 3">CIP 110306</strain>
    </source>
</reference>
<feature type="region of interest" description="Disordered" evidence="1">
    <location>
        <begin position="153"/>
        <end position="185"/>
    </location>
</feature>
<organism evidence="2 3">
    <name type="scientific">Acinetobacter gyllenbergii CIP 110306 = MTCC 11365</name>
    <dbReference type="NCBI Taxonomy" id="1217657"/>
    <lineage>
        <taxon>Bacteria</taxon>
        <taxon>Pseudomonadati</taxon>
        <taxon>Pseudomonadota</taxon>
        <taxon>Gammaproteobacteria</taxon>
        <taxon>Moraxellales</taxon>
        <taxon>Moraxellaceae</taxon>
        <taxon>Acinetobacter</taxon>
    </lineage>
</organism>
<feature type="compositionally biased region" description="Acidic residues" evidence="1">
    <location>
        <begin position="175"/>
        <end position="185"/>
    </location>
</feature>
<dbReference type="Proteomes" id="UP000014523">
    <property type="component" value="Unassembled WGS sequence"/>
</dbReference>
<accession>A0A829HCP4</accession>
<evidence type="ECO:0008006" key="4">
    <source>
        <dbReference type="Google" id="ProtNLM"/>
    </source>
</evidence>
<name>A0A829HCP4_9GAMM</name>